<feature type="compositionally biased region" description="Basic residues" evidence="1">
    <location>
        <begin position="365"/>
        <end position="377"/>
    </location>
</feature>
<feature type="compositionally biased region" description="Basic and acidic residues" evidence="1">
    <location>
        <begin position="263"/>
        <end position="287"/>
    </location>
</feature>
<sequence>ARAPRRLVRDEGGPGVRGRPSRPRRVARAGLRGAARGPRRLPALLPGRLVARRGGALRRGRLSRGHPGGRPRPRAARGAAARAPHVGSRLFRPGAALHREPDGTGTGRHPARGRPQPGAARRAAGFYPRRPGRRRQADPAPQRPVGRAGERGGLPERAGGLRRPLLRHAVRGEPDFPLDPRGLAAPEAPRGPSGGPGPSRGLDGPVLALGRARVGLRLAVPRLAHRLPHPRRAGPAARRPDAPARRPPGPADPRRGRPGSGRADPRRRARERAECRPLRPGLRSEHLRARRGRRLLRRTAHRPVRGHRATLRPHGPARHAPRRAAGLPRDLGQGRPDRRGTAPHGQRRALLRARRGAGHGPDAGRRRRAARRLRAGHGPRDARVPRLPVRAGRVHLGRPAARGHGDAAGPRRGGGARDRPHLPVPAGHGDARRPPGVGTLRDRGVGAGGRPGPADEPATGGGPRPTRGRGAV</sequence>
<gene>
    <name evidence="2" type="ORF">AVDCRST_MAG13-594</name>
</gene>
<feature type="compositionally biased region" description="Basic residues" evidence="1">
    <location>
        <begin position="345"/>
        <end position="357"/>
    </location>
</feature>
<feature type="compositionally biased region" description="Low complexity" evidence="1">
    <location>
        <begin position="113"/>
        <end position="129"/>
    </location>
</feature>
<dbReference type="EMBL" id="CADCVO010000088">
    <property type="protein sequence ID" value="CAA9472761.1"/>
    <property type="molecule type" value="Genomic_DNA"/>
</dbReference>
<name>A0A6J4RM05_9ACTN</name>
<feature type="compositionally biased region" description="Basic residues" evidence="1">
    <location>
        <begin position="55"/>
        <end position="75"/>
    </location>
</feature>
<feature type="compositionally biased region" description="Low complexity" evidence="1">
    <location>
        <begin position="397"/>
        <end position="410"/>
    </location>
</feature>
<proteinExistence type="predicted"/>
<feature type="non-terminal residue" evidence="2">
    <location>
        <position position="472"/>
    </location>
</feature>
<accession>A0A6J4RM05</accession>
<evidence type="ECO:0000313" key="2">
    <source>
        <dbReference type="EMBL" id="CAA9472761.1"/>
    </source>
</evidence>
<feature type="non-terminal residue" evidence="2">
    <location>
        <position position="1"/>
    </location>
</feature>
<feature type="compositionally biased region" description="Low complexity" evidence="1">
    <location>
        <begin position="28"/>
        <end position="54"/>
    </location>
</feature>
<evidence type="ECO:0000256" key="1">
    <source>
        <dbReference type="SAM" id="MobiDB-lite"/>
    </source>
</evidence>
<organism evidence="2">
    <name type="scientific">uncultured Solirubrobacteraceae bacterium</name>
    <dbReference type="NCBI Taxonomy" id="1162706"/>
    <lineage>
        <taxon>Bacteria</taxon>
        <taxon>Bacillati</taxon>
        <taxon>Actinomycetota</taxon>
        <taxon>Thermoleophilia</taxon>
        <taxon>Solirubrobacterales</taxon>
        <taxon>Solirubrobacteraceae</taxon>
        <taxon>environmental samples</taxon>
    </lineage>
</organism>
<protein>
    <submittedName>
        <fullName evidence="2">Uncharacterized protein</fullName>
    </submittedName>
</protein>
<reference evidence="2" key="1">
    <citation type="submission" date="2020-02" db="EMBL/GenBank/DDBJ databases">
        <authorList>
            <person name="Meier V. D."/>
        </authorList>
    </citation>
    <scope>NUCLEOTIDE SEQUENCE</scope>
    <source>
        <strain evidence="2">AVDCRST_MAG13</strain>
    </source>
</reference>
<feature type="region of interest" description="Disordered" evidence="1">
    <location>
        <begin position="225"/>
        <end position="472"/>
    </location>
</feature>
<feature type="compositionally biased region" description="Basic residues" evidence="1">
    <location>
        <begin position="288"/>
        <end position="322"/>
    </location>
</feature>
<dbReference type="AlphaFoldDB" id="A0A6J4RM05"/>
<feature type="region of interest" description="Disordered" evidence="1">
    <location>
        <begin position="1"/>
        <end position="205"/>
    </location>
</feature>